<keyword evidence="10 11" id="KW-0472">Membrane</keyword>
<dbReference type="Proteomes" id="UP000190092">
    <property type="component" value="Unassembled WGS sequence"/>
</dbReference>
<evidence type="ECO:0000256" key="8">
    <source>
        <dbReference type="ARBA" id="ARBA00022989"/>
    </source>
</evidence>
<dbReference type="STRING" id="225324.SAMN02745126_01891"/>
<dbReference type="PANTHER" id="PTHR45436:SF5">
    <property type="entry name" value="SENSOR HISTIDINE KINASE TRCS"/>
    <property type="match status" value="1"/>
</dbReference>
<comment type="catalytic activity">
    <reaction evidence="1">
        <text>ATP + protein L-histidine = ADP + protein N-phospho-L-histidine.</text>
        <dbReference type="EC" id="2.7.13.3"/>
    </reaction>
</comment>
<feature type="transmembrane region" description="Helical" evidence="11">
    <location>
        <begin position="169"/>
        <end position="190"/>
    </location>
</feature>
<feature type="domain" description="Histidine kinase" evidence="12">
    <location>
        <begin position="250"/>
        <end position="449"/>
    </location>
</feature>
<evidence type="ECO:0000256" key="9">
    <source>
        <dbReference type="ARBA" id="ARBA00023012"/>
    </source>
</evidence>
<evidence type="ECO:0000313" key="15">
    <source>
        <dbReference type="Proteomes" id="UP000190092"/>
    </source>
</evidence>
<dbReference type="RefSeq" id="WP_085933630.1">
    <property type="nucleotide sequence ID" value="NZ_FUWJ01000002.1"/>
</dbReference>
<gene>
    <name evidence="14" type="ORF">SAMN02745126_01891</name>
</gene>
<dbReference type="PRINTS" id="PR00344">
    <property type="entry name" value="BCTRLSENSOR"/>
</dbReference>
<keyword evidence="5" id="KW-0808">Transferase</keyword>
<dbReference type="InterPro" id="IPR006311">
    <property type="entry name" value="TAT_signal"/>
</dbReference>
<evidence type="ECO:0000256" key="7">
    <source>
        <dbReference type="ARBA" id="ARBA00022777"/>
    </source>
</evidence>
<accession>A0A1T4MNR3</accession>
<dbReference type="SUPFAM" id="SSF55874">
    <property type="entry name" value="ATPase domain of HSP90 chaperone/DNA topoisomerase II/histidine kinase"/>
    <property type="match status" value="1"/>
</dbReference>
<dbReference type="InterPro" id="IPR003660">
    <property type="entry name" value="HAMP_dom"/>
</dbReference>
<dbReference type="PROSITE" id="PS50109">
    <property type="entry name" value="HIS_KIN"/>
    <property type="match status" value="1"/>
</dbReference>
<evidence type="ECO:0000256" key="10">
    <source>
        <dbReference type="ARBA" id="ARBA00023136"/>
    </source>
</evidence>
<dbReference type="InterPro" id="IPR036890">
    <property type="entry name" value="HATPase_C_sf"/>
</dbReference>
<dbReference type="OrthoDB" id="9809567at2"/>
<keyword evidence="15" id="KW-1185">Reference proteome</keyword>
<reference evidence="15" key="1">
    <citation type="submission" date="2017-02" db="EMBL/GenBank/DDBJ databases">
        <authorList>
            <person name="Varghese N."/>
            <person name="Submissions S."/>
        </authorList>
    </citation>
    <scope>NUCLEOTIDE SEQUENCE [LARGE SCALE GENOMIC DNA]</scope>
    <source>
        <strain evidence="15">ATCC 27094</strain>
    </source>
</reference>
<comment type="subcellular location">
    <subcellularLocation>
        <location evidence="2">Membrane</location>
    </subcellularLocation>
</comment>
<keyword evidence="7 14" id="KW-0418">Kinase</keyword>
<dbReference type="GO" id="GO:0004673">
    <property type="term" value="F:protein histidine kinase activity"/>
    <property type="evidence" value="ECO:0007669"/>
    <property type="project" value="UniProtKB-EC"/>
</dbReference>
<dbReference type="InterPro" id="IPR003594">
    <property type="entry name" value="HATPase_dom"/>
</dbReference>
<dbReference type="InterPro" id="IPR050428">
    <property type="entry name" value="TCS_sensor_his_kinase"/>
</dbReference>
<evidence type="ECO:0000256" key="6">
    <source>
        <dbReference type="ARBA" id="ARBA00022692"/>
    </source>
</evidence>
<sequence>MTKPATTRAPASLSRRLILAALVWLVLLLAAGGGVLAYAFRASVEREFSYRLDAILKTMIASAEVAPDGTVTMVRPMGDARFDRIFSGWYWQITGPDGRQLRSRSLWDSAIATTAGGSDMESRRVDGPNGEPLLVVERDLRYPGIANPVHFLVAADLREVSSGVQRFDLLLVAALGLLGLGMAVAIVIQVRYGLRPLRAMAADLDSVRSGDATRLAGRYPPEVAPLVEAMNGVLDKDAELIERARAHVGNLAHALKTSLAVLSAELQGAAKKDAMSEQVQIMRRLIEHHLGRASAMAGSGRTLGVKSLVQPIAASAAAALRKIYIERGLVIEVDVAPELSFRGPREDLEEIIGNLMENACKWAKSQVRISGHQDDRKGLHIAVEDDGPGMPADRSAEAMRRGQRLDEMAPGWGLGLAIVSDLVDVNGGQIVFGRSTLGGLAVTLTLPAR</sequence>
<feature type="domain" description="HAMP" evidence="13">
    <location>
        <begin position="191"/>
        <end position="242"/>
    </location>
</feature>
<dbReference type="AlphaFoldDB" id="A0A1T4MNR3"/>
<protein>
    <recommendedName>
        <fullName evidence="3">histidine kinase</fullName>
        <ecNumber evidence="3">2.7.13.3</ecNumber>
    </recommendedName>
</protein>
<evidence type="ECO:0000256" key="4">
    <source>
        <dbReference type="ARBA" id="ARBA00022553"/>
    </source>
</evidence>
<keyword evidence="6 11" id="KW-0812">Transmembrane</keyword>
<dbReference type="Pfam" id="PF02518">
    <property type="entry name" value="HATPase_c"/>
    <property type="match status" value="1"/>
</dbReference>
<dbReference type="Gene3D" id="1.10.287.130">
    <property type="match status" value="1"/>
</dbReference>
<dbReference type="GO" id="GO:0005886">
    <property type="term" value="C:plasma membrane"/>
    <property type="evidence" value="ECO:0007669"/>
    <property type="project" value="TreeGrafter"/>
</dbReference>
<dbReference type="SMART" id="SM00387">
    <property type="entry name" value="HATPase_c"/>
    <property type="match status" value="1"/>
</dbReference>
<organism evidence="14 15">
    <name type="scientific">Enhydrobacter aerosaccus</name>
    <dbReference type="NCBI Taxonomy" id="225324"/>
    <lineage>
        <taxon>Bacteria</taxon>
        <taxon>Pseudomonadati</taxon>
        <taxon>Pseudomonadota</taxon>
        <taxon>Alphaproteobacteria</taxon>
        <taxon>Hyphomicrobiales</taxon>
        <taxon>Enhydrobacter</taxon>
    </lineage>
</organism>
<dbReference type="InterPro" id="IPR004358">
    <property type="entry name" value="Sig_transdc_His_kin-like_C"/>
</dbReference>
<keyword evidence="4" id="KW-0597">Phosphoprotein</keyword>
<proteinExistence type="predicted"/>
<dbReference type="PROSITE" id="PS51318">
    <property type="entry name" value="TAT"/>
    <property type="match status" value="1"/>
</dbReference>
<evidence type="ECO:0000259" key="12">
    <source>
        <dbReference type="PROSITE" id="PS50109"/>
    </source>
</evidence>
<evidence type="ECO:0000256" key="11">
    <source>
        <dbReference type="SAM" id="Phobius"/>
    </source>
</evidence>
<keyword evidence="9" id="KW-0902">Two-component regulatory system</keyword>
<evidence type="ECO:0000256" key="1">
    <source>
        <dbReference type="ARBA" id="ARBA00000085"/>
    </source>
</evidence>
<evidence type="ECO:0000256" key="5">
    <source>
        <dbReference type="ARBA" id="ARBA00022679"/>
    </source>
</evidence>
<keyword evidence="8 11" id="KW-1133">Transmembrane helix</keyword>
<dbReference type="EMBL" id="FUWJ01000002">
    <property type="protein sequence ID" value="SJZ68455.1"/>
    <property type="molecule type" value="Genomic_DNA"/>
</dbReference>
<evidence type="ECO:0000313" key="14">
    <source>
        <dbReference type="EMBL" id="SJZ68455.1"/>
    </source>
</evidence>
<dbReference type="PROSITE" id="PS50885">
    <property type="entry name" value="HAMP"/>
    <property type="match status" value="1"/>
</dbReference>
<dbReference type="GO" id="GO:0000160">
    <property type="term" value="P:phosphorelay signal transduction system"/>
    <property type="evidence" value="ECO:0007669"/>
    <property type="project" value="UniProtKB-KW"/>
</dbReference>
<evidence type="ECO:0000256" key="3">
    <source>
        <dbReference type="ARBA" id="ARBA00012438"/>
    </source>
</evidence>
<dbReference type="EC" id="2.7.13.3" evidence="3"/>
<dbReference type="PANTHER" id="PTHR45436">
    <property type="entry name" value="SENSOR HISTIDINE KINASE YKOH"/>
    <property type="match status" value="1"/>
</dbReference>
<name>A0A1T4MNR3_9HYPH</name>
<evidence type="ECO:0000256" key="2">
    <source>
        <dbReference type="ARBA" id="ARBA00004370"/>
    </source>
</evidence>
<evidence type="ECO:0000259" key="13">
    <source>
        <dbReference type="PROSITE" id="PS50885"/>
    </source>
</evidence>
<dbReference type="Gene3D" id="3.30.565.10">
    <property type="entry name" value="Histidine kinase-like ATPase, C-terminal domain"/>
    <property type="match status" value="1"/>
</dbReference>
<dbReference type="InterPro" id="IPR005467">
    <property type="entry name" value="His_kinase_dom"/>
</dbReference>